<sequence length="213" mass="22387">MRAAKELFEGAVVNLGIGIPTLVSGFVPEGLTIVFQTENGALGFGPLVGPEDFARLADVDLVNAGGQYLIPVPGMCFFSSLESFAMIRGGHIDITILGAIEVSESGDLANWMIPQRGVGNIGGGMDLAFNAKKVIVTMEHVAKDGRPKIVKKCLAPLTAPGCVDLIITDIAVIEVAAEGLALKEIVSGWTLDEVQALTGPRLIVEKPPKIIEL</sequence>
<dbReference type="InterPro" id="IPR012791">
    <property type="entry name" value="3-oxoacid_CoA-transf_B"/>
</dbReference>
<dbReference type="InterPro" id="IPR004165">
    <property type="entry name" value="CoA_trans_fam_I"/>
</dbReference>
<protein>
    <submittedName>
        <fullName evidence="3">Succinyl-CoA--3-ketoacid-CoA transferase</fullName>
    </submittedName>
</protein>
<dbReference type="SUPFAM" id="SSF100950">
    <property type="entry name" value="NagB/RpiA/CoA transferase-like"/>
    <property type="match status" value="1"/>
</dbReference>
<evidence type="ECO:0000313" key="3">
    <source>
        <dbReference type="EMBL" id="OHA67561.1"/>
    </source>
</evidence>
<dbReference type="PANTHER" id="PTHR13707:SF57">
    <property type="entry name" value="SUCCINYL-COA:3-KETOACID COENZYME A TRANSFERASE SUBUNIT B-RELATED"/>
    <property type="match status" value="1"/>
</dbReference>
<comment type="caution">
    <text evidence="3">The sequence shown here is derived from an EMBL/GenBank/DDBJ whole genome shotgun (WGS) entry which is preliminary data.</text>
</comment>
<organism evidence="3 4">
    <name type="scientific">Candidatus Wildermuthbacteria bacterium RIFCSPHIGHO2_02_FULL_47_17</name>
    <dbReference type="NCBI Taxonomy" id="1802452"/>
    <lineage>
        <taxon>Bacteria</taxon>
        <taxon>Candidatus Wildermuthiibacteriota</taxon>
    </lineage>
</organism>
<dbReference type="PANTHER" id="PTHR13707">
    <property type="entry name" value="KETOACID-COENZYME A TRANSFERASE"/>
    <property type="match status" value="1"/>
</dbReference>
<evidence type="ECO:0000256" key="1">
    <source>
        <dbReference type="ARBA" id="ARBA00007047"/>
    </source>
</evidence>
<gene>
    <name evidence="3" type="ORF">A3D59_02095</name>
</gene>
<dbReference type="Proteomes" id="UP000179258">
    <property type="component" value="Unassembled WGS sequence"/>
</dbReference>
<accession>A0A1G2R644</accession>
<dbReference type="Pfam" id="PF01144">
    <property type="entry name" value="CoA_trans"/>
    <property type="match status" value="1"/>
</dbReference>
<dbReference type="SMART" id="SM00882">
    <property type="entry name" value="CoA_trans"/>
    <property type="match status" value="1"/>
</dbReference>
<comment type="similarity">
    <text evidence="1">Belongs to the 3-oxoacid CoA-transferase subunit B family.</text>
</comment>
<reference evidence="3 4" key="1">
    <citation type="journal article" date="2016" name="Nat. Commun.">
        <title>Thousands of microbial genomes shed light on interconnected biogeochemical processes in an aquifer system.</title>
        <authorList>
            <person name="Anantharaman K."/>
            <person name="Brown C.T."/>
            <person name="Hug L.A."/>
            <person name="Sharon I."/>
            <person name="Castelle C.J."/>
            <person name="Probst A.J."/>
            <person name="Thomas B.C."/>
            <person name="Singh A."/>
            <person name="Wilkins M.J."/>
            <person name="Karaoz U."/>
            <person name="Brodie E.L."/>
            <person name="Williams K.H."/>
            <person name="Hubbard S.S."/>
            <person name="Banfield J.F."/>
        </authorList>
    </citation>
    <scope>NUCLEOTIDE SEQUENCE [LARGE SCALE GENOMIC DNA]</scope>
</reference>
<dbReference type="EMBL" id="MHTX01000037">
    <property type="protein sequence ID" value="OHA67561.1"/>
    <property type="molecule type" value="Genomic_DNA"/>
</dbReference>
<dbReference type="GO" id="GO:0008410">
    <property type="term" value="F:CoA-transferase activity"/>
    <property type="evidence" value="ECO:0007669"/>
    <property type="project" value="InterPro"/>
</dbReference>
<evidence type="ECO:0000313" key="4">
    <source>
        <dbReference type="Proteomes" id="UP000179258"/>
    </source>
</evidence>
<name>A0A1G2R644_9BACT</name>
<dbReference type="Gene3D" id="3.40.1080.10">
    <property type="entry name" value="Glutaconate Coenzyme A-transferase"/>
    <property type="match status" value="1"/>
</dbReference>
<evidence type="ECO:0000256" key="2">
    <source>
        <dbReference type="ARBA" id="ARBA00022679"/>
    </source>
</evidence>
<dbReference type="AlphaFoldDB" id="A0A1G2R644"/>
<dbReference type="NCBIfam" id="TIGR02428">
    <property type="entry name" value="pcaJ_scoB_fam"/>
    <property type="match status" value="1"/>
</dbReference>
<proteinExistence type="inferred from homology"/>
<dbReference type="InterPro" id="IPR037171">
    <property type="entry name" value="NagB/RpiA_transferase-like"/>
</dbReference>
<keyword evidence="2 3" id="KW-0808">Transferase</keyword>